<dbReference type="InterPro" id="IPR046848">
    <property type="entry name" value="E_motif"/>
</dbReference>
<dbReference type="Pfam" id="PF14432">
    <property type="entry name" value="DYW_deaminase"/>
    <property type="match status" value="1"/>
</dbReference>
<gene>
    <name evidence="5" type="ORF">AQUCO_00400420v1</name>
</gene>
<proteinExistence type="predicted"/>
<evidence type="ECO:0000256" key="2">
    <source>
        <dbReference type="PROSITE-ProRule" id="PRU00708"/>
    </source>
</evidence>
<dbReference type="Pfam" id="PF01535">
    <property type="entry name" value="PPR"/>
    <property type="match status" value="1"/>
</dbReference>
<organism evidence="5 6">
    <name type="scientific">Aquilegia coerulea</name>
    <name type="common">Rocky mountain columbine</name>
    <dbReference type="NCBI Taxonomy" id="218851"/>
    <lineage>
        <taxon>Eukaryota</taxon>
        <taxon>Viridiplantae</taxon>
        <taxon>Streptophyta</taxon>
        <taxon>Embryophyta</taxon>
        <taxon>Tracheophyta</taxon>
        <taxon>Spermatophyta</taxon>
        <taxon>Magnoliopsida</taxon>
        <taxon>Ranunculales</taxon>
        <taxon>Ranunculaceae</taxon>
        <taxon>Thalictroideae</taxon>
        <taxon>Aquilegia</taxon>
    </lineage>
</organism>
<dbReference type="PROSITE" id="PS51375">
    <property type="entry name" value="PPR"/>
    <property type="match status" value="6"/>
</dbReference>
<feature type="repeat" description="PPR" evidence="2">
    <location>
        <begin position="456"/>
        <end position="490"/>
    </location>
</feature>
<dbReference type="FunFam" id="1.25.40.10:FF:000381">
    <property type="entry name" value="Pentatricopeptide repeat-containing protein"/>
    <property type="match status" value="2"/>
</dbReference>
<dbReference type="Gene3D" id="1.25.40.10">
    <property type="entry name" value="Tetratricopeptide repeat domain"/>
    <property type="match status" value="4"/>
</dbReference>
<feature type="repeat" description="PPR" evidence="2">
    <location>
        <begin position="144"/>
        <end position="179"/>
    </location>
</feature>
<dbReference type="Pfam" id="PF13041">
    <property type="entry name" value="PPR_2"/>
    <property type="match status" value="5"/>
</dbReference>
<keyword evidence="1" id="KW-0677">Repeat</keyword>
<dbReference type="EMBL" id="KZ305021">
    <property type="protein sequence ID" value="PIA59518.1"/>
    <property type="molecule type" value="Genomic_DNA"/>
</dbReference>
<feature type="repeat" description="PPR" evidence="2">
    <location>
        <begin position="246"/>
        <end position="280"/>
    </location>
</feature>
<name>A0A2G5EUV7_AQUCA</name>
<feature type="region of interest" description="Disordered" evidence="3">
    <location>
        <begin position="41"/>
        <end position="71"/>
    </location>
</feature>
<dbReference type="InterPro" id="IPR046849">
    <property type="entry name" value="E2_motif"/>
</dbReference>
<feature type="domain" description="DYW" evidence="4">
    <location>
        <begin position="773"/>
        <end position="865"/>
    </location>
</feature>
<protein>
    <recommendedName>
        <fullName evidence="4">DYW domain-containing protein</fullName>
    </recommendedName>
</protein>
<dbReference type="FunFam" id="1.25.40.10:FF:000144">
    <property type="entry name" value="Pentatricopeptide repeat-containing protein, mitochondrial"/>
    <property type="match status" value="1"/>
</dbReference>
<sequence length="865" mass="98236">MFQASLQTLPFNCRFNDINGHNLHFFPPKPRIIKSISATTTSSNLTNHNPHEESSSKASSPPPPTTTTTKTHLHNQSFYGSQIQNCINSNSFELGKSIHLEMIESGFSPDTYLQTKILMLYARSGELNDLLFARKLFDEMLERNSTSWNTMIIAYSQMEDHSEEAWSVFHRMEKLGVVPDHFTFATVLRACSSLRSLDRGMHIHSKLIVQNFVTDVFVGNSLIDMYAKCGDLDSCLQVFEHMTEKNQVTWNSMISAKVQYGQFVEALALFSRMCMMGFKMDRSIQPDQYTFTSLLALCADQGDMYLGMQIHAHAIRMVTTNRLIIETELVHMYAKCGLLNYAQHIFDRMEMRNSYSWNSLIEGYEQIGQAKKSLELFKEMQAMGIKPDCFSLASAVSACIKLSDSRMGKETHGFIVRNSLEKLGILKCVLVDMYSKCGDMDYACNAYNQTSEKDRNIISWNSIILGFSKVSKMEETFKLFIRMLKEGIECDTSTLVTLFNFCAKLPALPQGIQLHTLAIKKGLVNTSIAMDSTLIDMYAKGGDIIQARRFFDKMTEKNIVSWNTMITGYAKHGCSDEVLVLYERMQEEGLHPNDVTLLSVLSACSHTGLIKEGLEIFIAMLEDHRLEATAAHYTCMVDLLGRAGRLKDAKEVIERMPVKPEVSTWGALLGACRVHQNVEMGRHAADHLFEMDLLNPGHYVLMSNIYAAAGSWKEVEEIRSMMKIRGVRKDAGVSWIEINNEIQTFYAGAKSHPKSKEIYANLRHLTQRMKRLGYVPDTKFVLSNTGDLEEEEYLFQHSERLAISLGLISLSEKSTIRVFKNLRVCGDCHTVTKLISKITNRRIIVRDTNRFHHFENGVCSCGDYW</sequence>
<dbReference type="AlphaFoldDB" id="A0A2G5EUV7"/>
<dbReference type="InterPro" id="IPR011990">
    <property type="entry name" value="TPR-like_helical_dom_sf"/>
</dbReference>
<evidence type="ECO:0000313" key="5">
    <source>
        <dbReference type="EMBL" id="PIA59518.1"/>
    </source>
</evidence>
<dbReference type="GO" id="GO:0003723">
    <property type="term" value="F:RNA binding"/>
    <property type="evidence" value="ECO:0007669"/>
    <property type="project" value="InterPro"/>
</dbReference>
<evidence type="ECO:0000259" key="4">
    <source>
        <dbReference type="Pfam" id="PF14432"/>
    </source>
</evidence>
<evidence type="ECO:0000256" key="1">
    <source>
        <dbReference type="ARBA" id="ARBA00022737"/>
    </source>
</evidence>
<evidence type="ECO:0000256" key="3">
    <source>
        <dbReference type="SAM" id="MobiDB-lite"/>
    </source>
</evidence>
<accession>A0A2G5EUV7</accession>
<dbReference type="Pfam" id="PF20430">
    <property type="entry name" value="Eplus_motif"/>
    <property type="match status" value="1"/>
</dbReference>
<feature type="repeat" description="PPR" evidence="2">
    <location>
        <begin position="353"/>
        <end position="387"/>
    </location>
</feature>
<dbReference type="InterPro" id="IPR002885">
    <property type="entry name" value="PPR_rpt"/>
</dbReference>
<dbReference type="NCBIfam" id="TIGR00756">
    <property type="entry name" value="PPR"/>
    <property type="match status" value="8"/>
</dbReference>
<keyword evidence="6" id="KW-1185">Reference proteome</keyword>
<evidence type="ECO:0000313" key="6">
    <source>
        <dbReference type="Proteomes" id="UP000230069"/>
    </source>
</evidence>
<dbReference type="GO" id="GO:0008270">
    <property type="term" value="F:zinc ion binding"/>
    <property type="evidence" value="ECO:0007669"/>
    <property type="project" value="InterPro"/>
</dbReference>
<feature type="repeat" description="PPR" evidence="2">
    <location>
        <begin position="215"/>
        <end position="245"/>
    </location>
</feature>
<dbReference type="PANTHER" id="PTHR47926">
    <property type="entry name" value="PENTATRICOPEPTIDE REPEAT-CONTAINING PROTEIN"/>
    <property type="match status" value="1"/>
</dbReference>
<dbReference type="Pfam" id="PF20431">
    <property type="entry name" value="E_motif"/>
    <property type="match status" value="1"/>
</dbReference>
<dbReference type="FunFam" id="1.25.40.10:FF:000073">
    <property type="entry name" value="Pentatricopeptide repeat-containing protein chloroplastic"/>
    <property type="match status" value="1"/>
</dbReference>
<dbReference type="InterPro" id="IPR046960">
    <property type="entry name" value="PPR_At4g14850-like_plant"/>
</dbReference>
<dbReference type="FunFam" id="1.25.40.10:FF:000366">
    <property type="entry name" value="Pentatricopeptide (PPR) repeat-containing protein"/>
    <property type="match status" value="1"/>
</dbReference>
<dbReference type="InParanoid" id="A0A2G5EUV7"/>
<dbReference type="PANTHER" id="PTHR47926:SF382">
    <property type="entry name" value="PENTACOTRIPEPTIDE-REPEAT REGION OF PRORP DOMAIN-CONTAINING PROTEIN"/>
    <property type="match status" value="1"/>
</dbReference>
<dbReference type="STRING" id="218851.A0A2G5EUV7"/>
<dbReference type="InterPro" id="IPR032867">
    <property type="entry name" value="DYW_dom"/>
</dbReference>
<dbReference type="GO" id="GO:0009451">
    <property type="term" value="P:RNA modification"/>
    <property type="evidence" value="ECO:0007669"/>
    <property type="project" value="InterPro"/>
</dbReference>
<reference evidence="5 6" key="1">
    <citation type="submission" date="2017-09" db="EMBL/GenBank/DDBJ databases">
        <title>WGS assembly of Aquilegia coerulea Goldsmith.</title>
        <authorList>
            <person name="Hodges S."/>
            <person name="Kramer E."/>
            <person name="Nordborg M."/>
            <person name="Tomkins J."/>
            <person name="Borevitz J."/>
            <person name="Derieg N."/>
            <person name="Yan J."/>
            <person name="Mihaltcheva S."/>
            <person name="Hayes R.D."/>
            <person name="Rokhsar D."/>
        </authorList>
    </citation>
    <scope>NUCLEOTIDE SEQUENCE [LARGE SCALE GENOMIC DNA]</scope>
    <source>
        <strain evidence="6">cv. Goldsmith</strain>
    </source>
</reference>
<dbReference type="SUPFAM" id="SSF48452">
    <property type="entry name" value="TPR-like"/>
    <property type="match status" value="1"/>
</dbReference>
<dbReference type="OrthoDB" id="185373at2759"/>
<dbReference type="Proteomes" id="UP000230069">
    <property type="component" value="Unassembled WGS sequence"/>
</dbReference>
<feature type="repeat" description="PPR" evidence="2">
    <location>
        <begin position="558"/>
        <end position="592"/>
    </location>
</feature>